<organism evidence="2 3">
    <name type="scientific">[Myrmecia] bisecta</name>
    <dbReference type="NCBI Taxonomy" id="41462"/>
    <lineage>
        <taxon>Eukaryota</taxon>
        <taxon>Viridiplantae</taxon>
        <taxon>Chlorophyta</taxon>
        <taxon>core chlorophytes</taxon>
        <taxon>Trebouxiophyceae</taxon>
        <taxon>Trebouxiales</taxon>
        <taxon>Trebouxiaceae</taxon>
        <taxon>Myrmecia</taxon>
    </lineage>
</organism>
<keyword evidence="3" id="KW-1185">Reference proteome</keyword>
<protein>
    <recommendedName>
        <fullName evidence="4">Apple domain-containing protein</fullName>
    </recommendedName>
</protein>
<reference evidence="2 3" key="1">
    <citation type="journal article" date="2024" name="Nat. Commun.">
        <title>Phylogenomics reveals the evolutionary origins of lichenization in chlorophyte algae.</title>
        <authorList>
            <person name="Puginier C."/>
            <person name="Libourel C."/>
            <person name="Otte J."/>
            <person name="Skaloud P."/>
            <person name="Haon M."/>
            <person name="Grisel S."/>
            <person name="Petersen M."/>
            <person name="Berrin J.G."/>
            <person name="Delaux P.M."/>
            <person name="Dal Grande F."/>
            <person name="Keller J."/>
        </authorList>
    </citation>
    <scope>NUCLEOTIDE SEQUENCE [LARGE SCALE GENOMIC DNA]</scope>
    <source>
        <strain evidence="2 3">SAG 2043</strain>
    </source>
</reference>
<gene>
    <name evidence="2" type="ORF">WJX72_011251</name>
</gene>
<name>A0AAW1RAH5_9CHLO</name>
<feature type="signal peptide" evidence="1">
    <location>
        <begin position="1"/>
        <end position="22"/>
    </location>
</feature>
<evidence type="ECO:0000313" key="3">
    <source>
        <dbReference type="Proteomes" id="UP001489004"/>
    </source>
</evidence>
<evidence type="ECO:0008006" key="4">
    <source>
        <dbReference type="Google" id="ProtNLM"/>
    </source>
</evidence>
<dbReference type="Proteomes" id="UP001489004">
    <property type="component" value="Unassembled WGS sequence"/>
</dbReference>
<dbReference type="AlphaFoldDB" id="A0AAW1RAH5"/>
<comment type="caution">
    <text evidence="2">The sequence shown here is derived from an EMBL/GenBank/DDBJ whole genome shotgun (WGS) entry which is preliminary data.</text>
</comment>
<evidence type="ECO:0000313" key="2">
    <source>
        <dbReference type="EMBL" id="KAK9830357.1"/>
    </source>
</evidence>
<accession>A0AAW1RAH5</accession>
<feature type="chain" id="PRO_5043946036" description="Apple domain-containing protein" evidence="1">
    <location>
        <begin position="23"/>
        <end position="313"/>
    </location>
</feature>
<evidence type="ECO:0000256" key="1">
    <source>
        <dbReference type="SAM" id="SignalP"/>
    </source>
</evidence>
<dbReference type="EMBL" id="JALJOR010000001">
    <property type="protein sequence ID" value="KAK9830357.1"/>
    <property type="molecule type" value="Genomic_DNA"/>
</dbReference>
<proteinExistence type="predicted"/>
<keyword evidence="1" id="KW-0732">Signal</keyword>
<sequence>MGMAANSIKAALLLYCLALAASNTIGPVKTLFPTNGVPATVSPTNNTCRHFFRGWDVTGVLDEFDLTVNDGINTPCDCVKSSANTASRHQLGPPPSAANITMAVSSKTALLLCCLALTAVSAFADDDDKFIDNGGDEICKKEIDTVTVVFPTGLPQNVSVSGGSCRHFYRGWDVTGVVNEFDLTVTDGIQHSCDCIKECMKRIGVCMAWVWKFTGDASGQRTCTLYSQFNLPPQVTIAYNTTGSVDANGQSTLGAVDANPHNNEQFGHIQPANLVQAGSTIPRCMTNDGKNPDPDCKSGMVVLFGDDKHTLVC</sequence>